<keyword evidence="1" id="KW-0732">Signal</keyword>
<reference evidence="2" key="1">
    <citation type="journal article" date="2018" name="PLoS Negl. Trop. Dis.">
        <title>An insight into the salivary gland and fat body transcriptome of Panstrongylus lignarius (Hemiptera: Heteroptera), the main vector of Chagas disease in Peru.</title>
        <authorList>
            <person name="Nevoa J.C."/>
            <person name="Mendes M.T."/>
            <person name="da Silva M.V."/>
            <person name="Soares S.C."/>
            <person name="Oliveira C.J.F."/>
            <person name="Ribeiro J.M.C."/>
        </authorList>
    </citation>
    <scope>NUCLEOTIDE SEQUENCE</scope>
</reference>
<organism evidence="2">
    <name type="scientific">Panstrongylus lignarius</name>
    <dbReference type="NCBI Taxonomy" id="156445"/>
    <lineage>
        <taxon>Eukaryota</taxon>
        <taxon>Metazoa</taxon>
        <taxon>Ecdysozoa</taxon>
        <taxon>Arthropoda</taxon>
        <taxon>Hexapoda</taxon>
        <taxon>Insecta</taxon>
        <taxon>Pterygota</taxon>
        <taxon>Neoptera</taxon>
        <taxon>Paraneoptera</taxon>
        <taxon>Hemiptera</taxon>
        <taxon>Heteroptera</taxon>
        <taxon>Panheteroptera</taxon>
        <taxon>Cimicomorpha</taxon>
        <taxon>Reduviidae</taxon>
        <taxon>Triatominae</taxon>
        <taxon>Panstrongylus</taxon>
    </lineage>
</organism>
<dbReference type="AlphaFoldDB" id="A0A224XTU4"/>
<proteinExistence type="predicted"/>
<dbReference type="EMBL" id="GFTR01000460">
    <property type="protein sequence ID" value="JAW15966.1"/>
    <property type="molecule type" value="Transcribed_RNA"/>
</dbReference>
<evidence type="ECO:0000313" key="2">
    <source>
        <dbReference type="EMBL" id="JAW15966.1"/>
    </source>
</evidence>
<feature type="chain" id="PRO_5012465934" evidence="1">
    <location>
        <begin position="32"/>
        <end position="73"/>
    </location>
</feature>
<sequence length="73" mass="8600">MLQYIVNSRLSNFLILLLLTILRIFITLSVADTNGECSFRKLKLINIVSVQRYRNNRVMLRKQFSLTLLTIKQ</sequence>
<name>A0A224XTU4_9HEMI</name>
<feature type="signal peptide" evidence="1">
    <location>
        <begin position="1"/>
        <end position="31"/>
    </location>
</feature>
<accession>A0A224XTU4</accession>
<protein>
    <submittedName>
        <fullName evidence="2">Putative secreted protein</fullName>
    </submittedName>
</protein>
<evidence type="ECO:0000256" key="1">
    <source>
        <dbReference type="SAM" id="SignalP"/>
    </source>
</evidence>